<accession>A0A0M3I100</accession>
<evidence type="ECO:0000256" key="1">
    <source>
        <dbReference type="ARBA" id="ARBA00004141"/>
    </source>
</evidence>
<evidence type="ECO:0000313" key="9">
    <source>
        <dbReference type="Proteomes" id="UP000036681"/>
    </source>
</evidence>
<feature type="transmembrane region" description="Helical" evidence="7">
    <location>
        <begin position="473"/>
        <end position="496"/>
    </location>
</feature>
<feature type="transmembrane region" description="Helical" evidence="7">
    <location>
        <begin position="87"/>
        <end position="106"/>
    </location>
</feature>
<feature type="transmembrane region" description="Helical" evidence="7">
    <location>
        <begin position="322"/>
        <end position="348"/>
    </location>
</feature>
<sequence length="536" mass="58845">MEAIAEVEEPLTSPTNRRKLLYVAILLTVNLLNYMDRFTVAGVLTEIQAYFRIDDSQAGLLQTIFIVFYMLFAPVCGYLGDRFNRKLIMAAGLSVWVVAVFTSSLVPPKRFWLFLLCRGVVGVGEASYSTVAPTLIADMFVGHRRSTSLMIFYFAIPVGSGLGYMVGSYMSMWAGAWEWGVRMTPILGLICIVLILFVLDDPIRGNADVAGLGYMVGSYMSMWAGAWEWSVRMTPILGLICIVLILFVLDDPIRGNADVAFVESSSFIEDVRYLFKIPTYVLSTLGFTSVVFVTGCLAWWTPTLIEHAWAMHHGTSHVPDDVKAGISLVFGMITCFAGLLGVLVGSSLAQGWRDGFMCLKPNEHADPHVCALGALLGVPLLFLAIIFGANHEILCWIFILLGVSCCCLNWAVNMDMLMYIVVPNRRSTATAMQTLFSHLFGDASSPYLIGLISDSIRGDDFSTKSRFFALQSALFVPNFVLIGSGAFYLLASFSVVDDRAKAAMEMRSPESTAIVAVESSSDTSPLLDAVEQQPPY</sequence>
<protein>
    <submittedName>
        <fullName evidence="10">MFS domain-containing protein</fullName>
    </submittedName>
</protein>
<organism evidence="9 10">
    <name type="scientific">Ascaris lumbricoides</name>
    <name type="common">Giant roundworm</name>
    <dbReference type="NCBI Taxonomy" id="6252"/>
    <lineage>
        <taxon>Eukaryota</taxon>
        <taxon>Metazoa</taxon>
        <taxon>Ecdysozoa</taxon>
        <taxon>Nematoda</taxon>
        <taxon>Chromadorea</taxon>
        <taxon>Rhabditida</taxon>
        <taxon>Spirurina</taxon>
        <taxon>Ascaridomorpha</taxon>
        <taxon>Ascaridoidea</taxon>
        <taxon>Ascarididae</taxon>
        <taxon>Ascaris</taxon>
    </lineage>
</organism>
<dbReference type="GO" id="GO:0016020">
    <property type="term" value="C:membrane"/>
    <property type="evidence" value="ECO:0007669"/>
    <property type="project" value="UniProtKB-SubCell"/>
</dbReference>
<evidence type="ECO:0000256" key="7">
    <source>
        <dbReference type="SAM" id="Phobius"/>
    </source>
</evidence>
<proteinExistence type="inferred from homology"/>
<evidence type="ECO:0000256" key="5">
    <source>
        <dbReference type="ARBA" id="ARBA00023136"/>
    </source>
</evidence>
<keyword evidence="5 7" id="KW-0472">Membrane</keyword>
<dbReference type="SUPFAM" id="SSF103473">
    <property type="entry name" value="MFS general substrate transporter"/>
    <property type="match status" value="2"/>
</dbReference>
<evidence type="ECO:0000256" key="4">
    <source>
        <dbReference type="ARBA" id="ARBA00022989"/>
    </source>
</evidence>
<feature type="transmembrane region" description="Helical" evidence="7">
    <location>
        <begin position="369"/>
        <end position="390"/>
    </location>
</feature>
<keyword evidence="9" id="KW-1185">Reference proteome</keyword>
<dbReference type="WBParaSite" id="ALUE_0000988501-mRNA-1">
    <property type="protein sequence ID" value="ALUE_0000988501-mRNA-1"/>
    <property type="gene ID" value="ALUE_0000988501"/>
</dbReference>
<dbReference type="Pfam" id="PF07690">
    <property type="entry name" value="MFS_1"/>
    <property type="match status" value="1"/>
</dbReference>
<dbReference type="InterPro" id="IPR036259">
    <property type="entry name" value="MFS_trans_sf"/>
</dbReference>
<name>A0A0M3I100_ASCLU</name>
<comment type="similarity">
    <text evidence="6">Belongs to the major facilitator superfamily. Spinster (TC 2.A.1.49) family.</text>
</comment>
<reference evidence="10" key="1">
    <citation type="submission" date="2017-02" db="UniProtKB">
        <authorList>
            <consortium name="WormBaseParasite"/>
        </authorList>
    </citation>
    <scope>IDENTIFICATION</scope>
</reference>
<dbReference type="PANTHER" id="PTHR23505">
    <property type="entry name" value="SPINSTER"/>
    <property type="match status" value="1"/>
</dbReference>
<dbReference type="PROSITE" id="PS50850">
    <property type="entry name" value="MFS"/>
    <property type="match status" value="1"/>
</dbReference>
<keyword evidence="2" id="KW-0813">Transport</keyword>
<keyword evidence="4 7" id="KW-1133">Transmembrane helix</keyword>
<dbReference type="CDD" id="cd17328">
    <property type="entry name" value="MFS_spinster_like"/>
    <property type="match status" value="1"/>
</dbReference>
<feature type="transmembrane region" description="Helical" evidence="7">
    <location>
        <begin position="179"/>
        <end position="199"/>
    </location>
</feature>
<keyword evidence="3 7" id="KW-0812">Transmembrane</keyword>
<evidence type="ECO:0000313" key="10">
    <source>
        <dbReference type="WBParaSite" id="ALUE_0000988501-mRNA-1"/>
    </source>
</evidence>
<feature type="transmembrane region" description="Helical" evidence="7">
    <location>
        <begin position="20"/>
        <end position="40"/>
    </location>
</feature>
<comment type="subcellular location">
    <subcellularLocation>
        <location evidence="1">Membrane</location>
        <topology evidence="1">Multi-pass membrane protein</topology>
    </subcellularLocation>
</comment>
<dbReference type="Proteomes" id="UP000036681">
    <property type="component" value="Unplaced"/>
</dbReference>
<dbReference type="PANTHER" id="PTHR23505:SF79">
    <property type="entry name" value="PROTEIN SPINSTER"/>
    <property type="match status" value="1"/>
</dbReference>
<dbReference type="InterPro" id="IPR020846">
    <property type="entry name" value="MFS_dom"/>
</dbReference>
<dbReference type="GO" id="GO:0022857">
    <property type="term" value="F:transmembrane transporter activity"/>
    <property type="evidence" value="ECO:0007669"/>
    <property type="project" value="InterPro"/>
</dbReference>
<evidence type="ECO:0000256" key="2">
    <source>
        <dbReference type="ARBA" id="ARBA00022448"/>
    </source>
</evidence>
<feature type="domain" description="Major facilitator superfamily (MFS) profile" evidence="8">
    <location>
        <begin position="22"/>
        <end position="495"/>
    </location>
</feature>
<feature type="transmembrane region" description="Helical" evidence="7">
    <location>
        <begin position="60"/>
        <end position="80"/>
    </location>
</feature>
<feature type="transmembrane region" description="Helical" evidence="7">
    <location>
        <begin position="280"/>
        <end position="302"/>
    </location>
</feature>
<evidence type="ECO:0000256" key="3">
    <source>
        <dbReference type="ARBA" id="ARBA00022692"/>
    </source>
</evidence>
<evidence type="ECO:0000256" key="6">
    <source>
        <dbReference type="ARBA" id="ARBA00024338"/>
    </source>
</evidence>
<feature type="transmembrane region" description="Helical" evidence="7">
    <location>
        <begin position="149"/>
        <end position="167"/>
    </location>
</feature>
<dbReference type="InterPro" id="IPR011701">
    <property type="entry name" value="MFS"/>
</dbReference>
<feature type="transmembrane region" description="Helical" evidence="7">
    <location>
        <begin position="233"/>
        <end position="249"/>
    </location>
</feature>
<evidence type="ECO:0000259" key="8">
    <source>
        <dbReference type="PROSITE" id="PS50850"/>
    </source>
</evidence>
<dbReference type="AlphaFoldDB" id="A0A0M3I100"/>
<dbReference type="InterPro" id="IPR044770">
    <property type="entry name" value="MFS_spinster-like"/>
</dbReference>
<dbReference type="Gene3D" id="1.20.1250.20">
    <property type="entry name" value="MFS general substrate transporter like domains"/>
    <property type="match status" value="2"/>
</dbReference>
<feature type="transmembrane region" description="Helical" evidence="7">
    <location>
        <begin position="396"/>
        <end position="422"/>
    </location>
</feature>